<dbReference type="STRING" id="63057.A0A2P5CNP3"/>
<gene>
    <name evidence="3" type="ORF">TorRG33x02_278390</name>
</gene>
<organism evidence="3 4">
    <name type="scientific">Trema orientale</name>
    <name type="common">Charcoal tree</name>
    <name type="synonym">Celtis orientalis</name>
    <dbReference type="NCBI Taxonomy" id="63057"/>
    <lineage>
        <taxon>Eukaryota</taxon>
        <taxon>Viridiplantae</taxon>
        <taxon>Streptophyta</taxon>
        <taxon>Embryophyta</taxon>
        <taxon>Tracheophyta</taxon>
        <taxon>Spermatophyta</taxon>
        <taxon>Magnoliopsida</taxon>
        <taxon>eudicotyledons</taxon>
        <taxon>Gunneridae</taxon>
        <taxon>Pentapetalae</taxon>
        <taxon>rosids</taxon>
        <taxon>fabids</taxon>
        <taxon>Rosales</taxon>
        <taxon>Cannabaceae</taxon>
        <taxon>Trema</taxon>
    </lineage>
</organism>
<dbReference type="PROSITE" id="PS50181">
    <property type="entry name" value="FBOX"/>
    <property type="match status" value="1"/>
</dbReference>
<reference evidence="4" key="1">
    <citation type="submission" date="2016-06" db="EMBL/GenBank/DDBJ databases">
        <title>Parallel loss of symbiosis genes in relatives of nitrogen-fixing non-legume Parasponia.</title>
        <authorList>
            <person name="Van Velzen R."/>
            <person name="Holmer R."/>
            <person name="Bu F."/>
            <person name="Rutten L."/>
            <person name="Van Zeijl A."/>
            <person name="Liu W."/>
            <person name="Santuari L."/>
            <person name="Cao Q."/>
            <person name="Sharma T."/>
            <person name="Shen D."/>
            <person name="Roswanjaya Y."/>
            <person name="Wardhani T."/>
            <person name="Kalhor M.S."/>
            <person name="Jansen J."/>
            <person name="Van den Hoogen J."/>
            <person name="Gungor B."/>
            <person name="Hartog M."/>
            <person name="Hontelez J."/>
            <person name="Verver J."/>
            <person name="Yang W.-C."/>
            <person name="Schijlen E."/>
            <person name="Repin R."/>
            <person name="Schilthuizen M."/>
            <person name="Schranz E."/>
            <person name="Heidstra R."/>
            <person name="Miyata K."/>
            <person name="Fedorova E."/>
            <person name="Kohlen W."/>
            <person name="Bisseling T."/>
            <person name="Smit S."/>
            <person name="Geurts R."/>
        </authorList>
    </citation>
    <scope>NUCLEOTIDE SEQUENCE [LARGE SCALE GENOMIC DNA]</scope>
    <source>
        <strain evidence="4">cv. RG33-2</strain>
    </source>
</reference>
<keyword evidence="4" id="KW-1185">Reference proteome</keyword>
<name>A0A2P5CNP3_TREOI</name>
<evidence type="ECO:0000313" key="3">
    <source>
        <dbReference type="EMBL" id="PON62670.1"/>
    </source>
</evidence>
<dbReference type="OrthoDB" id="9970274at2759"/>
<evidence type="ECO:0000259" key="2">
    <source>
        <dbReference type="PROSITE" id="PS50181"/>
    </source>
</evidence>
<feature type="region of interest" description="Disordered" evidence="1">
    <location>
        <begin position="1"/>
        <end position="22"/>
    </location>
</feature>
<dbReference type="EMBL" id="JXTC01000344">
    <property type="protein sequence ID" value="PON62670.1"/>
    <property type="molecule type" value="Genomic_DNA"/>
</dbReference>
<dbReference type="AlphaFoldDB" id="A0A2P5CNP3"/>
<dbReference type="InterPro" id="IPR036047">
    <property type="entry name" value="F-box-like_dom_sf"/>
</dbReference>
<feature type="domain" description="F-box" evidence="2">
    <location>
        <begin position="18"/>
        <end position="64"/>
    </location>
</feature>
<dbReference type="InterPro" id="IPR025886">
    <property type="entry name" value="PP2-like"/>
</dbReference>
<evidence type="ECO:0000256" key="1">
    <source>
        <dbReference type="SAM" id="MobiDB-lite"/>
    </source>
</evidence>
<dbReference type="InterPro" id="IPR001810">
    <property type="entry name" value="F-box_dom"/>
</dbReference>
<dbReference type="Proteomes" id="UP000237000">
    <property type="component" value="Unassembled WGS sequence"/>
</dbReference>
<dbReference type="InParanoid" id="A0A2P5CNP3"/>
<dbReference type="CDD" id="cd22162">
    <property type="entry name" value="F-box_AtSKIP3-like"/>
    <property type="match status" value="1"/>
</dbReference>
<protein>
    <submittedName>
        <fullName evidence="3">Phloem protein</fullName>
    </submittedName>
</protein>
<dbReference type="PANTHER" id="PTHR31960">
    <property type="entry name" value="F-BOX PROTEIN PP2-A15"/>
    <property type="match status" value="1"/>
</dbReference>
<sequence>MGAGFSASMADEDGSEEKPRLGDIPENCMAMVLMYLDPPDVCKYARLNRAFRAASSADFIWESKLPSNYLYVMDRVFEDSTMGDKLGKREIYARLCRRKMFDNGTREFWVDKNTGSSFLSISSKALRITGIDDRRYWNFISTEESRFQTVAYLQQTWWFEVEGEFEFQFPAGKYSVFIRLQLGRSSKRLGRRVCNFDHVHGWDIKPVKFQLTTSDGQHDVSQCFLENPGNWVNYHVGSFVVENPNSLMKIKFSVTQIDCTHTKGGVCVDSVLVRPGSVGKDSRSSS</sequence>
<dbReference type="PANTHER" id="PTHR31960:SF3">
    <property type="entry name" value="F-BOX PROTEIN PP2-A13"/>
    <property type="match status" value="1"/>
</dbReference>
<dbReference type="FunCoup" id="A0A2P5CNP3">
    <property type="interactions" value="154"/>
</dbReference>
<dbReference type="Pfam" id="PF14299">
    <property type="entry name" value="PP2"/>
    <property type="match status" value="1"/>
</dbReference>
<comment type="caution">
    <text evidence="3">The sequence shown here is derived from an EMBL/GenBank/DDBJ whole genome shotgun (WGS) entry which is preliminary data.</text>
</comment>
<proteinExistence type="predicted"/>
<dbReference type="SUPFAM" id="SSF81383">
    <property type="entry name" value="F-box domain"/>
    <property type="match status" value="1"/>
</dbReference>
<evidence type="ECO:0000313" key="4">
    <source>
        <dbReference type="Proteomes" id="UP000237000"/>
    </source>
</evidence>
<accession>A0A2P5CNP3</accession>